<reference evidence="1 2" key="1">
    <citation type="submission" date="2024-09" db="EMBL/GenBank/DDBJ databases">
        <title>Paenibacillus zeirhizospherea sp. nov., isolated from surface of the maize (Zea mays) roots in a horticulture field, Hungary.</title>
        <authorList>
            <person name="Marton D."/>
            <person name="Farkas M."/>
            <person name="Bedics A."/>
            <person name="Toth E."/>
            <person name="Tancsics A."/>
            <person name="Boka K."/>
            <person name="Marati G."/>
            <person name="Kriszt B."/>
            <person name="Cserhati M."/>
        </authorList>
    </citation>
    <scope>NUCLEOTIDE SEQUENCE [LARGE SCALE GENOMIC DNA]</scope>
    <source>
        <strain evidence="1 2">JCM 18446</strain>
    </source>
</reference>
<organism evidence="1 2">
    <name type="scientific">Paenibacillus medicaginis</name>
    <dbReference type="NCBI Taxonomy" id="1470560"/>
    <lineage>
        <taxon>Bacteria</taxon>
        <taxon>Bacillati</taxon>
        <taxon>Bacillota</taxon>
        <taxon>Bacilli</taxon>
        <taxon>Bacillales</taxon>
        <taxon>Paenibacillaceae</taxon>
        <taxon>Paenibacillus</taxon>
    </lineage>
</organism>
<proteinExistence type="predicted"/>
<dbReference type="RefSeq" id="WP_375522306.1">
    <property type="nucleotide sequence ID" value="NZ_JBHIRY010000032.1"/>
</dbReference>
<sequence>MRKIIVLEHMTSGEWQPSVFLSGDIAEKITQIKQQQGPDLHVWGSGDLIRRLSSMIWSMCSG</sequence>
<keyword evidence="2" id="KW-1185">Reference proteome</keyword>
<evidence type="ECO:0000313" key="2">
    <source>
        <dbReference type="Proteomes" id="UP001580430"/>
    </source>
</evidence>
<gene>
    <name evidence="1" type="ORF">ACE5LO_23030</name>
</gene>
<accession>A0ABV5C9J2</accession>
<dbReference type="Gene3D" id="3.40.430.10">
    <property type="entry name" value="Dihydrofolate Reductase, subunit A"/>
    <property type="match status" value="1"/>
</dbReference>
<dbReference type="Proteomes" id="UP001580430">
    <property type="component" value="Unassembled WGS sequence"/>
</dbReference>
<name>A0ABV5C9J2_9BACL</name>
<protein>
    <submittedName>
        <fullName evidence="1">Uncharacterized protein</fullName>
    </submittedName>
</protein>
<dbReference type="EMBL" id="JBHIRY010000032">
    <property type="protein sequence ID" value="MFB5763255.1"/>
    <property type="molecule type" value="Genomic_DNA"/>
</dbReference>
<evidence type="ECO:0000313" key="1">
    <source>
        <dbReference type="EMBL" id="MFB5763255.1"/>
    </source>
</evidence>
<comment type="caution">
    <text evidence="1">The sequence shown here is derived from an EMBL/GenBank/DDBJ whole genome shotgun (WGS) entry which is preliminary data.</text>
</comment>
<dbReference type="InterPro" id="IPR024072">
    <property type="entry name" value="DHFR-like_dom_sf"/>
</dbReference>